<evidence type="ECO:0000313" key="6">
    <source>
        <dbReference type="EMBL" id="TMV07742.1"/>
    </source>
</evidence>
<proteinExistence type="predicted"/>
<dbReference type="PROSITE" id="PS51462">
    <property type="entry name" value="NUDIX"/>
    <property type="match status" value="1"/>
</dbReference>
<dbReference type="EMBL" id="VCPD01000003">
    <property type="protein sequence ID" value="TMV07742.1"/>
    <property type="molecule type" value="Genomic_DNA"/>
</dbReference>
<keyword evidence="3 6" id="KW-0378">Hydrolase</keyword>
<comment type="caution">
    <text evidence="6">The sequence shown here is derived from an EMBL/GenBank/DDBJ whole genome shotgun (WGS) entry which is preliminary data.</text>
</comment>
<evidence type="ECO:0000256" key="2">
    <source>
        <dbReference type="ARBA" id="ARBA00022723"/>
    </source>
</evidence>
<evidence type="ECO:0000256" key="1">
    <source>
        <dbReference type="ARBA" id="ARBA00001946"/>
    </source>
</evidence>
<dbReference type="Proteomes" id="UP001193035">
    <property type="component" value="Unassembled WGS sequence"/>
</dbReference>
<evidence type="ECO:0000313" key="7">
    <source>
        <dbReference type="Proteomes" id="UP001193035"/>
    </source>
</evidence>
<feature type="domain" description="Nudix hydrolase" evidence="5">
    <location>
        <begin position="17"/>
        <end position="149"/>
    </location>
</feature>
<dbReference type="SUPFAM" id="SSF55811">
    <property type="entry name" value="Nudix"/>
    <property type="match status" value="1"/>
</dbReference>
<dbReference type="InterPro" id="IPR047198">
    <property type="entry name" value="DDP-like_NUDIX"/>
</dbReference>
<dbReference type="PANTHER" id="PTHR12629">
    <property type="entry name" value="DIPHOSPHOINOSITOL POLYPHOSPHATE PHOSPHOHYDROLASE"/>
    <property type="match status" value="1"/>
</dbReference>
<keyword evidence="7" id="KW-1185">Reference proteome</keyword>
<keyword evidence="4" id="KW-0460">Magnesium</keyword>
<dbReference type="Pfam" id="PF00293">
    <property type="entry name" value="NUDIX"/>
    <property type="match status" value="1"/>
</dbReference>
<gene>
    <name evidence="6" type="ORF">FGK63_09760</name>
</gene>
<dbReference type="CDD" id="cd04666">
    <property type="entry name" value="NUDIX_DIPP2_like_Nudt4"/>
    <property type="match status" value="1"/>
</dbReference>
<reference evidence="6 7" key="1">
    <citation type="submission" date="2019-05" db="EMBL/GenBank/DDBJ databases">
        <title>Ruegeria sp. nov., isolated from tidal flat.</title>
        <authorList>
            <person name="Kim W."/>
        </authorList>
    </citation>
    <scope>NUCLEOTIDE SEQUENCE [LARGE SCALE GENOMIC DNA]</scope>
    <source>
        <strain evidence="6 7">CAU 1488</strain>
    </source>
</reference>
<organism evidence="6 7">
    <name type="scientific">Ruegeria sediminis</name>
    <dbReference type="NCBI Taxonomy" id="2583820"/>
    <lineage>
        <taxon>Bacteria</taxon>
        <taxon>Pseudomonadati</taxon>
        <taxon>Pseudomonadota</taxon>
        <taxon>Alphaproteobacteria</taxon>
        <taxon>Rhodobacterales</taxon>
        <taxon>Roseobacteraceae</taxon>
        <taxon>Ruegeria</taxon>
    </lineage>
</organism>
<evidence type="ECO:0000259" key="5">
    <source>
        <dbReference type="PROSITE" id="PS51462"/>
    </source>
</evidence>
<protein>
    <submittedName>
        <fullName evidence="6">NUDIX hydrolase</fullName>
    </submittedName>
</protein>
<dbReference type="RefSeq" id="WP_138841646.1">
    <property type="nucleotide sequence ID" value="NZ_VCPD01000003.1"/>
</dbReference>
<comment type="cofactor">
    <cofactor evidence="1">
        <name>Mg(2+)</name>
        <dbReference type="ChEBI" id="CHEBI:18420"/>
    </cofactor>
</comment>
<dbReference type="InterPro" id="IPR000086">
    <property type="entry name" value="NUDIX_hydrolase_dom"/>
</dbReference>
<evidence type="ECO:0000256" key="4">
    <source>
        <dbReference type="ARBA" id="ARBA00022842"/>
    </source>
</evidence>
<dbReference type="Gene3D" id="3.90.79.10">
    <property type="entry name" value="Nucleoside Triphosphate Pyrophosphohydrolase"/>
    <property type="match status" value="1"/>
</dbReference>
<keyword evidence="2" id="KW-0479">Metal-binding</keyword>
<dbReference type="PANTHER" id="PTHR12629:SF0">
    <property type="entry name" value="DIPHOSPHOINOSITOL-POLYPHOSPHATE DIPHOSPHATASE"/>
    <property type="match status" value="1"/>
</dbReference>
<dbReference type="GO" id="GO:0016787">
    <property type="term" value="F:hydrolase activity"/>
    <property type="evidence" value="ECO:0007669"/>
    <property type="project" value="UniProtKB-KW"/>
</dbReference>
<accession>A0ABY2WZ14</accession>
<evidence type="ECO:0000256" key="3">
    <source>
        <dbReference type="ARBA" id="ARBA00022801"/>
    </source>
</evidence>
<sequence>MNAKLSTNLQRDAGSSPVHLQYGALCYRLDDGKLQVLLVTSRETGRWVIPKGWPIDDTEPSETAAHEAWEEAGVVGSCKSKSVGSFSYTKVRPSKGNVLCLVKVYPLRVRKLVSDFPESGQRRRKWFSVKKAAQRVAEPGLVEILREFSPRLLN</sequence>
<name>A0ABY2WZ14_9RHOB</name>
<dbReference type="InterPro" id="IPR015797">
    <property type="entry name" value="NUDIX_hydrolase-like_dom_sf"/>
</dbReference>